<feature type="domain" description="SGNH hydrolase-type esterase" evidence="1">
    <location>
        <begin position="83"/>
        <end position="295"/>
    </location>
</feature>
<dbReference type="Proteomes" id="UP000008206">
    <property type="component" value="Chromosome"/>
</dbReference>
<dbReference type="InterPro" id="IPR013830">
    <property type="entry name" value="SGNH_hydro"/>
</dbReference>
<dbReference type="STRING" id="497965.Cyan7822_1029"/>
<dbReference type="KEGG" id="cyj:Cyan7822_1029"/>
<dbReference type="InterPro" id="IPR036514">
    <property type="entry name" value="SGNH_hydro_sf"/>
</dbReference>
<gene>
    <name evidence="2" type="ordered locus">Cyan7822_1029</name>
</gene>
<dbReference type="CDD" id="cd00229">
    <property type="entry name" value="SGNH_hydrolase"/>
    <property type="match status" value="1"/>
</dbReference>
<dbReference type="EMBL" id="CP002198">
    <property type="protein sequence ID" value="ADN13039.1"/>
    <property type="molecule type" value="Genomic_DNA"/>
</dbReference>
<dbReference type="Gene3D" id="3.40.50.1110">
    <property type="entry name" value="SGNH hydrolase"/>
    <property type="match status" value="1"/>
</dbReference>
<organism evidence="2 3">
    <name type="scientific">Gloeothece verrucosa (strain PCC 7822)</name>
    <name type="common">Cyanothece sp. (strain PCC 7822)</name>
    <dbReference type="NCBI Taxonomy" id="497965"/>
    <lineage>
        <taxon>Bacteria</taxon>
        <taxon>Bacillati</taxon>
        <taxon>Cyanobacteriota</taxon>
        <taxon>Cyanophyceae</taxon>
        <taxon>Oscillatoriophycideae</taxon>
        <taxon>Chroococcales</taxon>
        <taxon>Aphanothecaceae</taxon>
        <taxon>Gloeothece</taxon>
        <taxon>Gloeothece verrucosa</taxon>
    </lineage>
</organism>
<evidence type="ECO:0000313" key="2">
    <source>
        <dbReference type="EMBL" id="ADN13039.1"/>
    </source>
</evidence>
<dbReference type="HOGENOM" id="CLU_843871_0_0_3"/>
<dbReference type="RefSeq" id="WP_013321147.1">
    <property type="nucleotide sequence ID" value="NC_014501.1"/>
</dbReference>
<keyword evidence="3" id="KW-1185">Reference proteome</keyword>
<dbReference type="AlphaFoldDB" id="E0UE35"/>
<dbReference type="SUPFAM" id="SSF52266">
    <property type="entry name" value="SGNH hydrolase"/>
    <property type="match status" value="1"/>
</dbReference>
<evidence type="ECO:0000313" key="3">
    <source>
        <dbReference type="Proteomes" id="UP000008206"/>
    </source>
</evidence>
<accession>E0UE35</accession>
<sequence length="308" mass="34752">MKILIFILAILLGLLVIIEVSLRLFLGLGNPALYIPDEQIGYLLAPNQRVRRMGNQIVINQYSMRTHPIEAKRPAATVRLFLVGDSLANGAWWTDQQQTISSLIQKQLKLSGYNQVEVLNASANSWGPRNELAYLKRFGTFESQVVILLLNTDDLFASAPTSMPVGRDRNYPDHKPLLALNEIISQFIPSSPMPAMVKENEEKGDPVGINLAAIKEIHNLTLNKNAKLLLAITPLKREINAATQRDYERKARERLSDWAAEEGIAFVDFLPLFRAEKTELLYRDTIHLTEKGNQLVSHTLTQSLRDLF</sequence>
<proteinExistence type="predicted"/>
<reference evidence="3" key="1">
    <citation type="journal article" date="2011" name="MBio">
        <title>Novel metabolic attributes of the genus Cyanothece, comprising a group of unicellular nitrogen-fixing Cyanobacteria.</title>
        <authorList>
            <person name="Bandyopadhyay A."/>
            <person name="Elvitigala T."/>
            <person name="Welsh E."/>
            <person name="Stockel J."/>
            <person name="Liberton M."/>
            <person name="Min H."/>
            <person name="Sherman L.A."/>
            <person name="Pakrasi H.B."/>
        </authorList>
    </citation>
    <scope>NUCLEOTIDE SEQUENCE [LARGE SCALE GENOMIC DNA]</scope>
    <source>
        <strain evidence="3">PCC 7822</strain>
    </source>
</reference>
<dbReference type="eggNOG" id="COG2755">
    <property type="taxonomic scope" value="Bacteria"/>
</dbReference>
<evidence type="ECO:0000259" key="1">
    <source>
        <dbReference type="Pfam" id="PF13472"/>
    </source>
</evidence>
<dbReference type="Pfam" id="PF13472">
    <property type="entry name" value="Lipase_GDSL_2"/>
    <property type="match status" value="1"/>
</dbReference>
<protein>
    <recommendedName>
        <fullName evidence="1">SGNH hydrolase-type esterase domain-containing protein</fullName>
    </recommendedName>
</protein>
<name>E0UE35_GLOV7</name>